<evidence type="ECO:0000256" key="4">
    <source>
        <dbReference type="ARBA" id="ARBA00022729"/>
    </source>
</evidence>
<protein>
    <recommendedName>
        <fullName evidence="2">Phospholipase C</fullName>
        <ecNumber evidence="1">3.1.4.3</ecNumber>
    </recommendedName>
    <alternativeName>
        <fullName evidence="7">Phosphatidylcholine cholinephosphohydrolase</fullName>
    </alternativeName>
</protein>
<dbReference type="InterPro" id="IPR008947">
    <property type="entry name" value="PLipase_C/P1_nuclease_dom_sf"/>
</dbReference>
<evidence type="ECO:0000256" key="1">
    <source>
        <dbReference type="ARBA" id="ARBA00012018"/>
    </source>
</evidence>
<dbReference type="GO" id="GO:0034480">
    <property type="term" value="F:phosphatidylcholine phospholipase C activity"/>
    <property type="evidence" value="ECO:0007669"/>
    <property type="project" value="UniProtKB-EC"/>
</dbReference>
<feature type="domain" description="Zn-dependent PLC" evidence="9">
    <location>
        <begin position="39"/>
        <end position="286"/>
    </location>
</feature>
<organism evidence="10 11">
    <name type="scientific">Bacillus manliponensis</name>
    <dbReference type="NCBI Taxonomy" id="574376"/>
    <lineage>
        <taxon>Bacteria</taxon>
        <taxon>Bacillati</taxon>
        <taxon>Bacillota</taxon>
        <taxon>Bacilli</taxon>
        <taxon>Bacillales</taxon>
        <taxon>Bacillaceae</taxon>
        <taxon>Bacillus</taxon>
        <taxon>Bacillus cereus group</taxon>
    </lineage>
</organism>
<comment type="caution">
    <text evidence="10">The sequence shown here is derived from an EMBL/GenBank/DDBJ whole genome shotgun (WGS) entry which is preliminary data.</text>
</comment>
<dbReference type="EMBL" id="JOTN01000017">
    <property type="protein sequence ID" value="KEK18136.1"/>
    <property type="molecule type" value="Genomic_DNA"/>
</dbReference>
<dbReference type="CDD" id="cd11009">
    <property type="entry name" value="Zn_dep_PLPC"/>
    <property type="match status" value="1"/>
</dbReference>
<dbReference type="OrthoDB" id="1937927at2"/>
<keyword evidence="4 8" id="KW-0732">Signal</keyword>
<evidence type="ECO:0000313" key="10">
    <source>
        <dbReference type="EMBL" id="KEK18136.1"/>
    </source>
</evidence>
<keyword evidence="3" id="KW-0479">Metal-binding</keyword>
<dbReference type="InterPro" id="IPR001531">
    <property type="entry name" value="Zn_PLipaseC"/>
</dbReference>
<dbReference type="PROSITE" id="PS51346">
    <property type="entry name" value="PROKAR_ZN_DEPEND_PLPC_2"/>
    <property type="match status" value="1"/>
</dbReference>
<dbReference type="Gene3D" id="1.10.575.10">
    <property type="entry name" value="P1 Nuclease"/>
    <property type="match status" value="1"/>
</dbReference>
<evidence type="ECO:0000256" key="8">
    <source>
        <dbReference type="SAM" id="SignalP"/>
    </source>
</evidence>
<dbReference type="RefSeq" id="WP_034641782.1">
    <property type="nucleotide sequence ID" value="NZ_CBCSJC010000025.1"/>
</dbReference>
<name>A0A073JVA0_9BACI</name>
<dbReference type="PRINTS" id="PR00479">
    <property type="entry name" value="PRPHPHLPASEC"/>
</dbReference>
<dbReference type="AlphaFoldDB" id="A0A073JVA0"/>
<dbReference type="InterPro" id="IPR029002">
    <property type="entry name" value="PLPC/GPLD1"/>
</dbReference>
<reference evidence="10 11" key="1">
    <citation type="submission" date="2014-06" db="EMBL/GenBank/DDBJ databases">
        <title>Draft genome sequence of Bacillus manliponensis JCM 15802 (MCCC 1A00708).</title>
        <authorList>
            <person name="Lai Q."/>
            <person name="Liu Y."/>
            <person name="Shao Z."/>
        </authorList>
    </citation>
    <scope>NUCLEOTIDE SEQUENCE [LARGE SCALE GENOMIC DNA]</scope>
    <source>
        <strain evidence="10 11">JCM 15802</strain>
    </source>
</reference>
<dbReference type="Pfam" id="PF00882">
    <property type="entry name" value="Zn_dep_PLPC"/>
    <property type="match status" value="1"/>
</dbReference>
<keyword evidence="11" id="KW-1185">Reference proteome</keyword>
<dbReference type="PROSITE" id="PS00384">
    <property type="entry name" value="PROKAR_ZN_DEPEND_PLPC_1"/>
    <property type="match status" value="1"/>
</dbReference>
<dbReference type="SMART" id="SM00770">
    <property type="entry name" value="Zn_dep_PLPC"/>
    <property type="match status" value="1"/>
</dbReference>
<evidence type="ECO:0000256" key="6">
    <source>
        <dbReference type="ARBA" id="ARBA00022833"/>
    </source>
</evidence>
<evidence type="ECO:0000256" key="2">
    <source>
        <dbReference type="ARBA" id="ARBA00018391"/>
    </source>
</evidence>
<dbReference type="Proteomes" id="UP000027822">
    <property type="component" value="Unassembled WGS sequence"/>
</dbReference>
<gene>
    <name evidence="10" type="ORF">BAMA_07170</name>
</gene>
<feature type="signal peptide" evidence="8">
    <location>
        <begin position="1"/>
        <end position="20"/>
    </location>
</feature>
<evidence type="ECO:0000256" key="5">
    <source>
        <dbReference type="ARBA" id="ARBA00022801"/>
    </source>
</evidence>
<dbReference type="EC" id="3.1.4.3" evidence="1"/>
<evidence type="ECO:0000313" key="11">
    <source>
        <dbReference type="Proteomes" id="UP000027822"/>
    </source>
</evidence>
<keyword evidence="6" id="KW-0862">Zinc</keyword>
<dbReference type="STRING" id="574376.BAMA_07170"/>
<dbReference type="GO" id="GO:0008270">
    <property type="term" value="F:zinc ion binding"/>
    <property type="evidence" value="ECO:0007669"/>
    <property type="project" value="InterPro"/>
</dbReference>
<evidence type="ECO:0000259" key="9">
    <source>
        <dbReference type="PROSITE" id="PS51346"/>
    </source>
</evidence>
<dbReference type="SUPFAM" id="SSF48537">
    <property type="entry name" value="Phospholipase C/P1 nuclease"/>
    <property type="match status" value="1"/>
</dbReference>
<evidence type="ECO:0000256" key="3">
    <source>
        <dbReference type="ARBA" id="ARBA00022723"/>
    </source>
</evidence>
<dbReference type="eggNOG" id="ENOG5030A2K">
    <property type="taxonomic scope" value="Bacteria"/>
</dbReference>
<keyword evidence="5" id="KW-0378">Hydrolase</keyword>
<proteinExistence type="predicted"/>
<evidence type="ECO:0000256" key="7">
    <source>
        <dbReference type="ARBA" id="ARBA00031285"/>
    </source>
</evidence>
<feature type="chain" id="PRO_5039727444" description="Phospholipase C" evidence="8">
    <location>
        <begin position="21"/>
        <end position="286"/>
    </location>
</feature>
<accession>A0A073JVA0</accession>
<sequence length="286" mass="32213">MKKKVLALAAVIALTAPVQGAAYAHGNHDASNDSGISISPRWSAEEMHAEGKNSHLWIVNRAIDIMARDTTVVKENEVALLNEWRTDLEDGIYTADYENPYYDNSTFASHFYDPDTDDTYIPFAKNAKVTGAKYFKLAGEAYEQQDMQQAFFYLGLSLHYFGDINQPMHASNFTNISHPFGFHSKYENFVDTIKAPYAVTDSKGYWNFAGGTPEEWLHTAAVAAKKDAPGIVNETTKSWFLKASVSQEYANMWRAEVTPETGARLMEAQRAMAGYIHLWFDTYVNR</sequence>